<protein>
    <submittedName>
        <fullName evidence="2">Uncharacterized protein</fullName>
    </submittedName>
</protein>
<dbReference type="EMBL" id="LCMG01000018">
    <property type="protein sequence ID" value="KKU32389.1"/>
    <property type="molecule type" value="Genomic_DNA"/>
</dbReference>
<comment type="caution">
    <text evidence="2">The sequence shown here is derived from an EMBL/GenBank/DDBJ whole genome shotgun (WGS) entry which is preliminary data.</text>
</comment>
<sequence length="160" mass="17260">MSFPTFCFILFVGMGCVVNPAADPKNVANMQTCYVVDYGEGVYFFPYEHQNFGNALASFLRQNPSLQVSSIAPSSSDSYGYFVICRMKTVSESDSGPFPYLPTCEMSSYPTSQGNGSPPILPSERPAPPIAKPVVPTPVDESVISAPVSQVVIPSKTIEE</sequence>
<feature type="region of interest" description="Disordered" evidence="1">
    <location>
        <begin position="109"/>
        <end position="134"/>
    </location>
</feature>
<accession>A0A0G1PHX2</accession>
<dbReference type="AlphaFoldDB" id="A0A0G1PHX2"/>
<name>A0A0G1PHX2_9BACT</name>
<gene>
    <name evidence="2" type="ORF">UX45_C0018G0016</name>
</gene>
<dbReference type="Proteomes" id="UP000034705">
    <property type="component" value="Unassembled WGS sequence"/>
</dbReference>
<evidence type="ECO:0000313" key="2">
    <source>
        <dbReference type="EMBL" id="KKU32389.1"/>
    </source>
</evidence>
<feature type="compositionally biased region" description="Pro residues" evidence="1">
    <location>
        <begin position="119"/>
        <end position="131"/>
    </location>
</feature>
<organism evidence="2 3">
    <name type="scientific">Candidatus Uhrbacteria bacterium GW2011_GWF2_46_218</name>
    <dbReference type="NCBI Taxonomy" id="1619001"/>
    <lineage>
        <taxon>Bacteria</taxon>
        <taxon>Candidatus Uhriibacteriota</taxon>
    </lineage>
</organism>
<proteinExistence type="predicted"/>
<evidence type="ECO:0000313" key="3">
    <source>
        <dbReference type="Proteomes" id="UP000034705"/>
    </source>
</evidence>
<reference evidence="2 3" key="1">
    <citation type="journal article" date="2015" name="Nature">
        <title>rRNA introns, odd ribosomes, and small enigmatic genomes across a large radiation of phyla.</title>
        <authorList>
            <person name="Brown C.T."/>
            <person name="Hug L.A."/>
            <person name="Thomas B.C."/>
            <person name="Sharon I."/>
            <person name="Castelle C.J."/>
            <person name="Singh A."/>
            <person name="Wilkins M.J."/>
            <person name="Williams K.H."/>
            <person name="Banfield J.F."/>
        </authorList>
    </citation>
    <scope>NUCLEOTIDE SEQUENCE [LARGE SCALE GENOMIC DNA]</scope>
</reference>
<evidence type="ECO:0000256" key="1">
    <source>
        <dbReference type="SAM" id="MobiDB-lite"/>
    </source>
</evidence>